<dbReference type="Proteomes" id="UP000789508">
    <property type="component" value="Unassembled WGS sequence"/>
</dbReference>
<protein>
    <submittedName>
        <fullName evidence="1">183_t:CDS:1</fullName>
    </submittedName>
</protein>
<evidence type="ECO:0000313" key="2">
    <source>
        <dbReference type="Proteomes" id="UP000789508"/>
    </source>
</evidence>
<name>A0A9N9IDX1_9GLOM</name>
<dbReference type="AlphaFoldDB" id="A0A9N9IDX1"/>
<feature type="non-terminal residue" evidence="1">
    <location>
        <position position="1"/>
    </location>
</feature>
<accession>A0A9N9IDX1</accession>
<sequence length="60" mass="7076">ERDGRLIRKSPRVQQGLRQVFAIETFQLSVVVLCSPRNSFDHQMLQTTRRKFKVPMVTFV</sequence>
<gene>
    <name evidence="1" type="ORF">ALEPTO_LOCUS12619</name>
</gene>
<keyword evidence="2" id="KW-1185">Reference proteome</keyword>
<evidence type="ECO:0000313" key="1">
    <source>
        <dbReference type="EMBL" id="CAG8730856.1"/>
    </source>
</evidence>
<reference evidence="1" key="1">
    <citation type="submission" date="2021-06" db="EMBL/GenBank/DDBJ databases">
        <authorList>
            <person name="Kallberg Y."/>
            <person name="Tangrot J."/>
            <person name="Rosling A."/>
        </authorList>
    </citation>
    <scope>NUCLEOTIDE SEQUENCE</scope>
    <source>
        <strain evidence="1">FL130A</strain>
    </source>
</reference>
<dbReference type="EMBL" id="CAJVPS010030432">
    <property type="protein sequence ID" value="CAG8730856.1"/>
    <property type="molecule type" value="Genomic_DNA"/>
</dbReference>
<organism evidence="1 2">
    <name type="scientific">Ambispora leptoticha</name>
    <dbReference type="NCBI Taxonomy" id="144679"/>
    <lineage>
        <taxon>Eukaryota</taxon>
        <taxon>Fungi</taxon>
        <taxon>Fungi incertae sedis</taxon>
        <taxon>Mucoromycota</taxon>
        <taxon>Glomeromycotina</taxon>
        <taxon>Glomeromycetes</taxon>
        <taxon>Archaeosporales</taxon>
        <taxon>Ambisporaceae</taxon>
        <taxon>Ambispora</taxon>
    </lineage>
</organism>
<feature type="non-terminal residue" evidence="1">
    <location>
        <position position="60"/>
    </location>
</feature>
<comment type="caution">
    <text evidence="1">The sequence shown here is derived from an EMBL/GenBank/DDBJ whole genome shotgun (WGS) entry which is preliminary data.</text>
</comment>
<proteinExistence type="predicted"/>